<feature type="binding site" evidence="4">
    <location>
        <position position="71"/>
    </location>
    <ligand>
        <name>substrate</name>
    </ligand>
</feature>
<protein>
    <recommendedName>
        <fullName evidence="4">Probable chorismate pyruvate-lyase</fullName>
        <shortName evidence="4">CL</shortName>
        <shortName evidence="4">CPL</shortName>
        <ecNumber evidence="4">4.1.3.40</ecNumber>
    </recommendedName>
</protein>
<keyword evidence="4" id="KW-0670">Pyruvate</keyword>
<comment type="function">
    <text evidence="4">Removes the pyruvyl group from chorismate, with concomitant aromatization of the ring, to provide 4-hydroxybenzoate (4HB) for the ubiquinone pathway.</text>
</comment>
<comment type="pathway">
    <text evidence="4">Cofactor biosynthesis; ubiquinone biosynthesis.</text>
</comment>
<dbReference type="HAMAP" id="MF_01632">
    <property type="entry name" value="UbiC"/>
    <property type="match status" value="1"/>
</dbReference>
<dbReference type="InterPro" id="IPR007440">
    <property type="entry name" value="Chorismate--pyruvate_lyase"/>
</dbReference>
<dbReference type="PANTHER" id="PTHR38683">
    <property type="entry name" value="CHORISMATE PYRUVATE-LYASE"/>
    <property type="match status" value="1"/>
</dbReference>
<reference evidence="6" key="1">
    <citation type="journal article" date="2019" name="Int. J. Syst. Evol. Microbiol.">
        <title>The Global Catalogue of Microorganisms (GCM) 10K type strain sequencing project: providing services to taxonomists for standard genome sequencing and annotation.</title>
        <authorList>
            <consortium name="The Broad Institute Genomics Platform"/>
            <consortium name="The Broad Institute Genome Sequencing Center for Infectious Disease"/>
            <person name="Wu L."/>
            <person name="Ma J."/>
        </authorList>
    </citation>
    <scope>NUCLEOTIDE SEQUENCE [LARGE SCALE GENOMIC DNA]</scope>
    <source>
        <strain evidence="6">JCM 32226</strain>
    </source>
</reference>
<dbReference type="GO" id="GO:0016829">
    <property type="term" value="F:lyase activity"/>
    <property type="evidence" value="ECO:0007669"/>
    <property type="project" value="UniProtKB-KW"/>
</dbReference>
<comment type="catalytic activity">
    <reaction evidence="4">
        <text>chorismate = 4-hydroxybenzoate + pyruvate</text>
        <dbReference type="Rhea" id="RHEA:16505"/>
        <dbReference type="ChEBI" id="CHEBI:15361"/>
        <dbReference type="ChEBI" id="CHEBI:17879"/>
        <dbReference type="ChEBI" id="CHEBI:29748"/>
        <dbReference type="EC" id="4.1.3.40"/>
    </reaction>
</comment>
<organism evidence="5 6">
    <name type="scientific">Pseudaeromonas paramecii</name>
    <dbReference type="NCBI Taxonomy" id="2138166"/>
    <lineage>
        <taxon>Bacteria</taxon>
        <taxon>Pseudomonadati</taxon>
        <taxon>Pseudomonadota</taxon>
        <taxon>Gammaproteobacteria</taxon>
        <taxon>Aeromonadales</taxon>
        <taxon>Aeromonadaceae</taxon>
        <taxon>Pseudaeromonas</taxon>
    </lineage>
</organism>
<dbReference type="RefSeq" id="WP_345014847.1">
    <property type="nucleotide sequence ID" value="NZ_BAABFC010000029.1"/>
</dbReference>
<evidence type="ECO:0000313" key="5">
    <source>
        <dbReference type="EMBL" id="GAA4504083.1"/>
    </source>
</evidence>
<dbReference type="PANTHER" id="PTHR38683:SF1">
    <property type="entry name" value="CHORISMATE PYRUVATE-LYASE"/>
    <property type="match status" value="1"/>
</dbReference>
<keyword evidence="6" id="KW-1185">Reference proteome</keyword>
<dbReference type="EMBL" id="BAABFC010000029">
    <property type="protein sequence ID" value="GAA4504083.1"/>
    <property type="molecule type" value="Genomic_DNA"/>
</dbReference>
<keyword evidence="1 4" id="KW-0963">Cytoplasm</keyword>
<evidence type="ECO:0000256" key="4">
    <source>
        <dbReference type="HAMAP-Rule" id="MF_01632"/>
    </source>
</evidence>
<keyword evidence="2 4" id="KW-0831">Ubiquinone biosynthesis</keyword>
<dbReference type="Proteomes" id="UP001501321">
    <property type="component" value="Unassembled WGS sequence"/>
</dbReference>
<evidence type="ECO:0000256" key="3">
    <source>
        <dbReference type="ARBA" id="ARBA00023239"/>
    </source>
</evidence>
<proteinExistence type="inferred from homology"/>
<dbReference type="Pfam" id="PF04345">
    <property type="entry name" value="Chor_lyase"/>
    <property type="match status" value="1"/>
</dbReference>
<evidence type="ECO:0000256" key="1">
    <source>
        <dbReference type="ARBA" id="ARBA00022490"/>
    </source>
</evidence>
<evidence type="ECO:0000313" key="6">
    <source>
        <dbReference type="Proteomes" id="UP001501321"/>
    </source>
</evidence>
<keyword evidence="3 4" id="KW-0456">Lyase</keyword>
<dbReference type="Gene3D" id="3.40.1410.10">
    <property type="entry name" value="Chorismate lyase-like"/>
    <property type="match status" value="1"/>
</dbReference>
<feature type="binding site" evidence="4">
    <location>
        <position position="108"/>
    </location>
    <ligand>
        <name>substrate</name>
    </ligand>
</feature>
<name>A0ABP8QJL7_9GAMM</name>
<sequence>MHCVARLPALPLDMPEPAWQAAERCQLSGSLARWLRDTGSLTAALRARPGQFSVTLLGPSWQAQDDDWQCRQVLLCLDERPLVWALTRLPGAQLAQVPALVGLGDRPLGEWLFSQPDLQREPLALADFATVPAFVAALADWGCPPPTGALWGRRSWLSSGPVRLQLTEVFLPLAPPYEE</sequence>
<accession>A0ABP8QJL7</accession>
<dbReference type="SUPFAM" id="SSF64288">
    <property type="entry name" value="Chorismate lyase-like"/>
    <property type="match status" value="1"/>
</dbReference>
<dbReference type="InterPro" id="IPR028978">
    <property type="entry name" value="Chorismate_lyase_/UTRA_dom_sf"/>
</dbReference>
<dbReference type="EC" id="4.1.3.40" evidence="4"/>
<comment type="caution">
    <text evidence="4">Lacks conserved residue(s) required for the propagation of feature annotation.</text>
</comment>
<comment type="similarity">
    <text evidence="4">Belongs to the UbiC family.</text>
</comment>
<feature type="binding site" evidence="4">
    <location>
        <position position="168"/>
    </location>
    <ligand>
        <name>substrate</name>
    </ligand>
</feature>
<evidence type="ECO:0000256" key="2">
    <source>
        <dbReference type="ARBA" id="ARBA00022688"/>
    </source>
</evidence>
<comment type="subcellular location">
    <subcellularLocation>
        <location evidence="4">Cytoplasm</location>
    </subcellularLocation>
</comment>
<comment type="caution">
    <text evidence="5">The sequence shown here is derived from an EMBL/GenBank/DDBJ whole genome shotgun (WGS) entry which is preliminary data.</text>
</comment>
<gene>
    <name evidence="4" type="primary">ubiC</name>
    <name evidence="5" type="ORF">GCM10023095_31390</name>
</gene>